<dbReference type="AlphaFoldDB" id="A0ABD3GNM7"/>
<name>A0ABD3GNM7_9MARC</name>
<sequence length="78" mass="8401">MGCFLDGRITTVEGLPGAVDSETTTKDTPGNPYLDARLLGGNQIVQCSEVVYSATLWYNPAQIYLGARGSRLEEVSSF</sequence>
<evidence type="ECO:0000313" key="1">
    <source>
        <dbReference type="EMBL" id="KAL3678769.1"/>
    </source>
</evidence>
<keyword evidence="2" id="KW-1185">Reference proteome</keyword>
<comment type="caution">
    <text evidence="1">The sequence shown here is derived from an EMBL/GenBank/DDBJ whole genome shotgun (WGS) entry which is preliminary data.</text>
</comment>
<reference evidence="1 2" key="1">
    <citation type="submission" date="2024-09" db="EMBL/GenBank/DDBJ databases">
        <title>Chromosome-scale assembly of Riccia sorocarpa.</title>
        <authorList>
            <person name="Paukszto L."/>
        </authorList>
    </citation>
    <scope>NUCLEOTIDE SEQUENCE [LARGE SCALE GENOMIC DNA]</scope>
    <source>
        <strain evidence="1">LP-2024</strain>
        <tissue evidence="1">Aerial parts of the thallus</tissue>
    </source>
</reference>
<dbReference type="EMBL" id="JBJQOH010000007">
    <property type="protein sequence ID" value="KAL3678769.1"/>
    <property type="molecule type" value="Genomic_DNA"/>
</dbReference>
<proteinExistence type="predicted"/>
<protein>
    <submittedName>
        <fullName evidence="1">Uncharacterized protein</fullName>
    </submittedName>
</protein>
<organism evidence="1 2">
    <name type="scientific">Riccia sorocarpa</name>
    <dbReference type="NCBI Taxonomy" id="122646"/>
    <lineage>
        <taxon>Eukaryota</taxon>
        <taxon>Viridiplantae</taxon>
        <taxon>Streptophyta</taxon>
        <taxon>Embryophyta</taxon>
        <taxon>Marchantiophyta</taxon>
        <taxon>Marchantiopsida</taxon>
        <taxon>Marchantiidae</taxon>
        <taxon>Marchantiales</taxon>
        <taxon>Ricciaceae</taxon>
        <taxon>Riccia</taxon>
    </lineage>
</organism>
<evidence type="ECO:0000313" key="2">
    <source>
        <dbReference type="Proteomes" id="UP001633002"/>
    </source>
</evidence>
<gene>
    <name evidence="1" type="ORF">R1sor_021725</name>
</gene>
<accession>A0ABD3GNM7</accession>
<dbReference type="Proteomes" id="UP001633002">
    <property type="component" value="Unassembled WGS sequence"/>
</dbReference>